<comment type="similarity">
    <text evidence="1">Belongs to the sigma-70 factor family. ECF subfamily.</text>
</comment>
<dbReference type="SUPFAM" id="SSF88659">
    <property type="entry name" value="Sigma3 and sigma4 domains of RNA polymerase sigma factors"/>
    <property type="match status" value="1"/>
</dbReference>
<dbReference type="InterPro" id="IPR013325">
    <property type="entry name" value="RNA_pol_sigma_r2"/>
</dbReference>
<dbReference type="InterPro" id="IPR039425">
    <property type="entry name" value="RNA_pol_sigma-70-like"/>
</dbReference>
<dbReference type="SUPFAM" id="SSF88946">
    <property type="entry name" value="Sigma2 domain of RNA polymerase sigma factors"/>
    <property type="match status" value="1"/>
</dbReference>
<dbReference type="Gene3D" id="1.10.1740.10">
    <property type="match status" value="1"/>
</dbReference>
<dbReference type="OrthoDB" id="9785675at2"/>
<organism evidence="5 6">
    <name type="scientific">Chitinophaga solisilvae</name>
    <dbReference type="NCBI Taxonomy" id="1233460"/>
    <lineage>
        <taxon>Bacteria</taxon>
        <taxon>Pseudomonadati</taxon>
        <taxon>Bacteroidota</taxon>
        <taxon>Chitinophagia</taxon>
        <taxon>Chitinophagales</taxon>
        <taxon>Chitinophagaceae</taxon>
        <taxon>Chitinophaga</taxon>
    </lineage>
</organism>
<keyword evidence="2" id="KW-0805">Transcription regulation</keyword>
<dbReference type="InterPro" id="IPR014284">
    <property type="entry name" value="RNA_pol_sigma-70_dom"/>
</dbReference>
<proteinExistence type="inferred from homology"/>
<sequence>MNHSVEQKFTDQQLVERALGGYQPAAAQIVRQTEGLVAQIVFKMIPLADDRKDIVQDVYLKAFRHLAGFRFNAKLSTWIGRITYNTCLHYLEKKRLVFLPERPADGDQEDDGLDLLMQSQQPLHQNPIEQQLSGRERTAILGNAIRKLSPPVYQTLITLYHQEELSYAEIAEITSLPEGTVKNYLFRARNQLKKNLLSIYNREAL</sequence>
<dbReference type="Pfam" id="PF04542">
    <property type="entry name" value="Sigma70_r2"/>
    <property type="match status" value="1"/>
</dbReference>
<dbReference type="CDD" id="cd06171">
    <property type="entry name" value="Sigma70_r4"/>
    <property type="match status" value="1"/>
</dbReference>
<evidence type="ECO:0000313" key="6">
    <source>
        <dbReference type="Proteomes" id="UP000281028"/>
    </source>
</evidence>
<protein>
    <submittedName>
        <fullName evidence="5">Sigma-70 family RNA polymerase sigma factor</fullName>
    </submittedName>
</protein>
<dbReference type="PANTHER" id="PTHR43133">
    <property type="entry name" value="RNA POLYMERASE ECF-TYPE SIGMA FACTO"/>
    <property type="match status" value="1"/>
</dbReference>
<dbReference type="Proteomes" id="UP000281028">
    <property type="component" value="Unassembled WGS sequence"/>
</dbReference>
<evidence type="ECO:0000256" key="3">
    <source>
        <dbReference type="ARBA" id="ARBA00023082"/>
    </source>
</evidence>
<dbReference type="Pfam" id="PF08281">
    <property type="entry name" value="Sigma70_r4_2"/>
    <property type="match status" value="1"/>
</dbReference>
<dbReference type="EMBL" id="RIAR02000001">
    <property type="protein sequence ID" value="NSL90987.1"/>
    <property type="molecule type" value="Genomic_DNA"/>
</dbReference>
<comment type="caution">
    <text evidence="5">The sequence shown here is derived from an EMBL/GenBank/DDBJ whole genome shotgun (WGS) entry which is preliminary data.</text>
</comment>
<dbReference type="GO" id="GO:0016987">
    <property type="term" value="F:sigma factor activity"/>
    <property type="evidence" value="ECO:0007669"/>
    <property type="project" value="UniProtKB-KW"/>
</dbReference>
<accession>A0A433WPV3</accession>
<dbReference type="PANTHER" id="PTHR43133:SF51">
    <property type="entry name" value="RNA POLYMERASE SIGMA FACTOR"/>
    <property type="match status" value="1"/>
</dbReference>
<name>A0A433WPV3_9BACT</name>
<dbReference type="NCBIfam" id="TIGR02937">
    <property type="entry name" value="sigma70-ECF"/>
    <property type="match status" value="1"/>
</dbReference>
<evidence type="ECO:0000313" key="5">
    <source>
        <dbReference type="EMBL" id="NSL90987.1"/>
    </source>
</evidence>
<gene>
    <name evidence="5" type="ORF">ECE50_029450</name>
</gene>
<dbReference type="InterPro" id="IPR013249">
    <property type="entry name" value="RNA_pol_sigma70_r4_t2"/>
</dbReference>
<dbReference type="AlphaFoldDB" id="A0A433WPV3"/>
<keyword evidence="3" id="KW-0731">Sigma factor</keyword>
<dbReference type="InterPro" id="IPR007627">
    <property type="entry name" value="RNA_pol_sigma70_r2"/>
</dbReference>
<keyword evidence="6" id="KW-1185">Reference proteome</keyword>
<reference evidence="5" key="1">
    <citation type="submission" date="2020-05" db="EMBL/GenBank/DDBJ databases">
        <title>Chitinophaga laudate sp. nov., isolated from a tropical peat swamp.</title>
        <authorList>
            <person name="Goh C.B.S."/>
            <person name="Lee M.S."/>
            <person name="Parimannan S."/>
            <person name="Pasbakhsh P."/>
            <person name="Yule C.M."/>
            <person name="Rajandas H."/>
            <person name="Loke S."/>
            <person name="Croft L."/>
            <person name="Tan J.B.L."/>
        </authorList>
    </citation>
    <scope>NUCLEOTIDE SEQUENCE</scope>
    <source>
        <strain evidence="5">Mgbs1</strain>
    </source>
</reference>
<dbReference type="Gene3D" id="1.10.10.10">
    <property type="entry name" value="Winged helix-like DNA-binding domain superfamily/Winged helix DNA-binding domain"/>
    <property type="match status" value="1"/>
</dbReference>
<evidence type="ECO:0000256" key="1">
    <source>
        <dbReference type="ARBA" id="ARBA00010641"/>
    </source>
</evidence>
<dbReference type="InterPro" id="IPR013324">
    <property type="entry name" value="RNA_pol_sigma_r3/r4-like"/>
</dbReference>
<dbReference type="InterPro" id="IPR036388">
    <property type="entry name" value="WH-like_DNA-bd_sf"/>
</dbReference>
<keyword evidence="4" id="KW-0804">Transcription</keyword>
<evidence type="ECO:0000256" key="2">
    <source>
        <dbReference type="ARBA" id="ARBA00023015"/>
    </source>
</evidence>
<dbReference type="GO" id="GO:0006352">
    <property type="term" value="P:DNA-templated transcription initiation"/>
    <property type="evidence" value="ECO:0007669"/>
    <property type="project" value="InterPro"/>
</dbReference>
<evidence type="ECO:0000256" key="4">
    <source>
        <dbReference type="ARBA" id="ARBA00023163"/>
    </source>
</evidence>
<dbReference type="GO" id="GO:0003677">
    <property type="term" value="F:DNA binding"/>
    <property type="evidence" value="ECO:0007669"/>
    <property type="project" value="InterPro"/>
</dbReference>